<keyword evidence="5 6" id="KW-0472">Membrane</keyword>
<keyword evidence="3 6" id="KW-0812">Transmembrane</keyword>
<protein>
    <submittedName>
        <fullName evidence="8">Drug/metabolite exporter YedA</fullName>
    </submittedName>
</protein>
<evidence type="ECO:0000259" key="7">
    <source>
        <dbReference type="Pfam" id="PF00892"/>
    </source>
</evidence>
<dbReference type="InterPro" id="IPR050638">
    <property type="entry name" value="AA-Vitamin_Transporters"/>
</dbReference>
<evidence type="ECO:0000256" key="4">
    <source>
        <dbReference type="ARBA" id="ARBA00022989"/>
    </source>
</evidence>
<keyword evidence="4 6" id="KW-1133">Transmembrane helix</keyword>
<dbReference type="Proteomes" id="UP001595886">
    <property type="component" value="Unassembled WGS sequence"/>
</dbReference>
<dbReference type="NCBIfam" id="NF008432">
    <property type="entry name" value="PRK11272.1"/>
    <property type="match status" value="1"/>
</dbReference>
<feature type="transmembrane region" description="Helical" evidence="6">
    <location>
        <begin position="83"/>
        <end position="105"/>
    </location>
</feature>
<feature type="transmembrane region" description="Helical" evidence="6">
    <location>
        <begin position="112"/>
        <end position="135"/>
    </location>
</feature>
<proteinExistence type="inferred from homology"/>
<evidence type="ECO:0000256" key="5">
    <source>
        <dbReference type="ARBA" id="ARBA00023136"/>
    </source>
</evidence>
<feature type="domain" description="EamA" evidence="7">
    <location>
        <begin position="165"/>
        <end position="299"/>
    </location>
</feature>
<feature type="transmembrane region" description="Helical" evidence="6">
    <location>
        <begin position="196"/>
        <end position="215"/>
    </location>
</feature>
<feature type="domain" description="EamA" evidence="7">
    <location>
        <begin position="28"/>
        <end position="155"/>
    </location>
</feature>
<feature type="transmembrane region" description="Helical" evidence="6">
    <location>
        <begin position="165"/>
        <end position="184"/>
    </location>
</feature>
<dbReference type="RefSeq" id="WP_380020920.1">
    <property type="nucleotide sequence ID" value="NZ_JBHSHD010000008.1"/>
</dbReference>
<comment type="caution">
    <text evidence="8">The sequence shown here is derived from an EMBL/GenBank/DDBJ whole genome shotgun (WGS) entry which is preliminary data.</text>
</comment>
<evidence type="ECO:0000256" key="6">
    <source>
        <dbReference type="SAM" id="Phobius"/>
    </source>
</evidence>
<dbReference type="EMBL" id="JBHSHD010000008">
    <property type="protein sequence ID" value="MFC4820844.1"/>
    <property type="molecule type" value="Genomic_DNA"/>
</dbReference>
<evidence type="ECO:0000256" key="1">
    <source>
        <dbReference type="ARBA" id="ARBA00004141"/>
    </source>
</evidence>
<reference evidence="9" key="1">
    <citation type="journal article" date="2019" name="Int. J. Syst. Evol. Microbiol.">
        <title>The Global Catalogue of Microorganisms (GCM) 10K type strain sequencing project: providing services to taxonomists for standard genome sequencing and annotation.</title>
        <authorList>
            <consortium name="The Broad Institute Genomics Platform"/>
            <consortium name="The Broad Institute Genome Sequencing Center for Infectious Disease"/>
            <person name="Wu L."/>
            <person name="Ma J."/>
        </authorList>
    </citation>
    <scope>NUCLEOTIDE SEQUENCE [LARGE SCALE GENOMIC DNA]</scope>
    <source>
        <strain evidence="9">CCUG 30340</strain>
    </source>
</reference>
<dbReference type="SUPFAM" id="SSF103481">
    <property type="entry name" value="Multidrug resistance efflux transporter EmrE"/>
    <property type="match status" value="2"/>
</dbReference>
<comment type="subcellular location">
    <subcellularLocation>
        <location evidence="1">Membrane</location>
        <topology evidence="1">Multi-pass membrane protein</topology>
    </subcellularLocation>
</comment>
<dbReference type="Pfam" id="PF00892">
    <property type="entry name" value="EamA"/>
    <property type="match status" value="2"/>
</dbReference>
<keyword evidence="9" id="KW-1185">Reference proteome</keyword>
<feature type="transmembrane region" description="Helical" evidence="6">
    <location>
        <begin position="227"/>
        <end position="248"/>
    </location>
</feature>
<accession>A0ABV9QW26</accession>
<evidence type="ECO:0000313" key="9">
    <source>
        <dbReference type="Proteomes" id="UP001595886"/>
    </source>
</evidence>
<dbReference type="InterPro" id="IPR037185">
    <property type="entry name" value="EmrE-like"/>
</dbReference>
<feature type="transmembrane region" description="Helical" evidence="6">
    <location>
        <begin position="23"/>
        <end position="43"/>
    </location>
</feature>
<dbReference type="PANTHER" id="PTHR32322">
    <property type="entry name" value="INNER MEMBRANE TRANSPORTER"/>
    <property type="match status" value="1"/>
</dbReference>
<sequence length="306" mass="31537">MNDSSSCVPAETAPPSALLAPRVLVPLSLLALYLIWGSTYLAIRVALASYPPFLMAGVRFLCAGVALYAFLRWRGMAAPTRAQWLNAAVTGTLLLGFGNGLVCYAEQSVNSGLAAVAVAAMPLFAALFGGMYGYWPQRLEWLGLGVGFAGVILLNFGGGLAGAPLGAVALVVAAAAWAFGSVWSRRRDMPPAAMNTAAQMLTGGAILFIGALLAGERLPAAPTTSSTLALVYLGVFGSIVAFSAYLYLLNTVRPALATSYAYVNPPVAVLFGALLGGEAVHTLDVVAMAVILGGVALIALARERKA</sequence>
<gene>
    <name evidence="8" type="primary">yedA</name>
    <name evidence="8" type="ORF">ACFO6Q_10945</name>
</gene>
<evidence type="ECO:0000313" key="8">
    <source>
        <dbReference type="EMBL" id="MFC4820844.1"/>
    </source>
</evidence>
<comment type="similarity">
    <text evidence="2">Belongs to the EamA transporter family.</text>
</comment>
<evidence type="ECO:0000256" key="3">
    <source>
        <dbReference type="ARBA" id="ARBA00022692"/>
    </source>
</evidence>
<feature type="transmembrane region" description="Helical" evidence="6">
    <location>
        <begin position="50"/>
        <end position="71"/>
    </location>
</feature>
<dbReference type="PANTHER" id="PTHR32322:SF2">
    <property type="entry name" value="EAMA DOMAIN-CONTAINING PROTEIN"/>
    <property type="match status" value="1"/>
</dbReference>
<dbReference type="InterPro" id="IPR000620">
    <property type="entry name" value="EamA_dom"/>
</dbReference>
<evidence type="ECO:0000256" key="2">
    <source>
        <dbReference type="ARBA" id="ARBA00007362"/>
    </source>
</evidence>
<feature type="transmembrane region" description="Helical" evidence="6">
    <location>
        <begin position="268"/>
        <end position="301"/>
    </location>
</feature>
<name>A0ABV9QW26_9GAMM</name>
<feature type="transmembrane region" description="Helical" evidence="6">
    <location>
        <begin position="141"/>
        <end position="158"/>
    </location>
</feature>
<organism evidence="8 9">
    <name type="scientific">Dokdonella ginsengisoli</name>
    <dbReference type="NCBI Taxonomy" id="363846"/>
    <lineage>
        <taxon>Bacteria</taxon>
        <taxon>Pseudomonadati</taxon>
        <taxon>Pseudomonadota</taxon>
        <taxon>Gammaproteobacteria</taxon>
        <taxon>Lysobacterales</taxon>
        <taxon>Rhodanobacteraceae</taxon>
        <taxon>Dokdonella</taxon>
    </lineage>
</organism>